<gene>
    <name evidence="2" type="ORF">GRI75_12865</name>
</gene>
<evidence type="ECO:0000256" key="1">
    <source>
        <dbReference type="SAM" id="Phobius"/>
    </source>
</evidence>
<organism evidence="2 3">
    <name type="scientific">Croceibacterium soli</name>
    <dbReference type="NCBI Taxonomy" id="1739690"/>
    <lineage>
        <taxon>Bacteria</taxon>
        <taxon>Pseudomonadati</taxon>
        <taxon>Pseudomonadota</taxon>
        <taxon>Alphaproteobacteria</taxon>
        <taxon>Sphingomonadales</taxon>
        <taxon>Erythrobacteraceae</taxon>
        <taxon>Croceibacterium</taxon>
    </lineage>
</organism>
<keyword evidence="3" id="KW-1185">Reference proteome</keyword>
<name>A0A6I4UUD5_9SPHN</name>
<dbReference type="Proteomes" id="UP000469159">
    <property type="component" value="Unassembled WGS sequence"/>
</dbReference>
<keyword evidence="1" id="KW-1133">Transmembrane helix</keyword>
<dbReference type="OrthoDB" id="7605535at2"/>
<feature type="transmembrane region" description="Helical" evidence="1">
    <location>
        <begin position="43"/>
        <end position="63"/>
    </location>
</feature>
<comment type="caution">
    <text evidence="2">The sequence shown here is derived from an EMBL/GenBank/DDBJ whole genome shotgun (WGS) entry which is preliminary data.</text>
</comment>
<feature type="transmembrane region" description="Helical" evidence="1">
    <location>
        <begin position="84"/>
        <end position="105"/>
    </location>
</feature>
<evidence type="ECO:0000313" key="3">
    <source>
        <dbReference type="Proteomes" id="UP000469159"/>
    </source>
</evidence>
<keyword evidence="1" id="KW-0812">Transmembrane</keyword>
<protein>
    <submittedName>
        <fullName evidence="2">Uncharacterized protein</fullName>
    </submittedName>
</protein>
<evidence type="ECO:0000313" key="2">
    <source>
        <dbReference type="EMBL" id="MXP42532.1"/>
    </source>
</evidence>
<dbReference type="EMBL" id="WTYK01000008">
    <property type="protein sequence ID" value="MXP42532.1"/>
    <property type="molecule type" value="Genomic_DNA"/>
</dbReference>
<dbReference type="RefSeq" id="WP_160747391.1">
    <property type="nucleotide sequence ID" value="NZ_WTYK01000008.1"/>
</dbReference>
<reference evidence="2 3" key="1">
    <citation type="submission" date="2019-12" db="EMBL/GenBank/DDBJ databases">
        <title>Genomic-based taxomic classification of the family Erythrobacteraceae.</title>
        <authorList>
            <person name="Xu L."/>
        </authorList>
    </citation>
    <scope>NUCLEOTIDE SEQUENCE [LARGE SCALE GENOMIC DNA]</scope>
    <source>
        <strain evidence="2 3">MCCC 1K02066</strain>
    </source>
</reference>
<dbReference type="AlphaFoldDB" id="A0A6I4UUD5"/>
<keyword evidence="1" id="KW-0472">Membrane</keyword>
<accession>A0A6I4UUD5</accession>
<sequence>MSRLLARSTMLLAIFAWLLVSLRHPDLLSDRNTFLKSLVGPDLLAVLGIMVTIALGSAANIHFELNKLEERAKSKGSFPKARRALHRSAYSLILLFVAAVVLLVVKGDLSASQSAQQSLVNGGALLIVLFNALVLFDITRMAFVMGPQLGTRADDSTGTTGTSPSDTH</sequence>
<proteinExistence type="predicted"/>
<feature type="transmembrane region" description="Helical" evidence="1">
    <location>
        <begin position="117"/>
        <end position="136"/>
    </location>
</feature>